<keyword evidence="1" id="KW-0805">Transcription regulation</keyword>
<keyword evidence="3" id="KW-0804">Transcription</keyword>
<dbReference type="Pfam" id="PF00196">
    <property type="entry name" value="GerE"/>
    <property type="match status" value="1"/>
</dbReference>
<dbReference type="CDD" id="cd06170">
    <property type="entry name" value="LuxR_C_like"/>
    <property type="match status" value="1"/>
</dbReference>
<evidence type="ECO:0000256" key="1">
    <source>
        <dbReference type="ARBA" id="ARBA00023015"/>
    </source>
</evidence>
<dbReference type="InterPro" id="IPR036388">
    <property type="entry name" value="WH-like_DNA-bd_sf"/>
</dbReference>
<dbReference type="GO" id="GO:0006355">
    <property type="term" value="P:regulation of DNA-templated transcription"/>
    <property type="evidence" value="ECO:0007669"/>
    <property type="project" value="InterPro"/>
</dbReference>
<protein>
    <recommendedName>
        <fullName evidence="5">HTH luxR-type domain-containing protein</fullName>
    </recommendedName>
</protein>
<dbReference type="GO" id="GO:0003677">
    <property type="term" value="F:DNA binding"/>
    <property type="evidence" value="ECO:0007669"/>
    <property type="project" value="UniProtKB-KW"/>
</dbReference>
<dbReference type="PANTHER" id="PTHR44688:SF16">
    <property type="entry name" value="DNA-BINDING TRANSCRIPTIONAL ACTIVATOR DEVR_DOSR"/>
    <property type="match status" value="1"/>
</dbReference>
<dbReference type="SMART" id="SM00421">
    <property type="entry name" value="HTH_LUXR"/>
    <property type="match status" value="1"/>
</dbReference>
<dbReference type="SUPFAM" id="SSF46894">
    <property type="entry name" value="C-terminal effector domain of the bipartite response regulators"/>
    <property type="match status" value="1"/>
</dbReference>
<dbReference type="Proteomes" id="UP000245926">
    <property type="component" value="Chromosome"/>
</dbReference>
<dbReference type="KEGG" id="mets:DK389_22415"/>
<dbReference type="OrthoDB" id="7826527at2"/>
<dbReference type="InterPro" id="IPR000792">
    <property type="entry name" value="Tscrpt_reg_LuxR_C"/>
</dbReference>
<evidence type="ECO:0000256" key="4">
    <source>
        <dbReference type="SAM" id="MobiDB-lite"/>
    </source>
</evidence>
<organism evidence="6 7">
    <name type="scientific">Methylobacterium durans</name>
    <dbReference type="NCBI Taxonomy" id="2202825"/>
    <lineage>
        <taxon>Bacteria</taxon>
        <taxon>Pseudomonadati</taxon>
        <taxon>Pseudomonadota</taxon>
        <taxon>Alphaproteobacteria</taxon>
        <taxon>Hyphomicrobiales</taxon>
        <taxon>Methylobacteriaceae</taxon>
        <taxon>Methylobacterium</taxon>
    </lineage>
</organism>
<dbReference type="AlphaFoldDB" id="A0A2U8WAZ2"/>
<dbReference type="EMBL" id="CP029550">
    <property type="protein sequence ID" value="AWN42751.1"/>
    <property type="molecule type" value="Genomic_DNA"/>
</dbReference>
<accession>A0A2U8WAZ2</accession>
<dbReference type="PROSITE" id="PS50043">
    <property type="entry name" value="HTH_LUXR_2"/>
    <property type="match status" value="1"/>
</dbReference>
<keyword evidence="2" id="KW-0238">DNA-binding</keyword>
<name>A0A2U8WAZ2_9HYPH</name>
<keyword evidence="7" id="KW-1185">Reference proteome</keyword>
<evidence type="ECO:0000256" key="3">
    <source>
        <dbReference type="ARBA" id="ARBA00023163"/>
    </source>
</evidence>
<evidence type="ECO:0000313" key="6">
    <source>
        <dbReference type="EMBL" id="AWN42751.1"/>
    </source>
</evidence>
<feature type="region of interest" description="Disordered" evidence="4">
    <location>
        <begin position="1"/>
        <end position="24"/>
    </location>
</feature>
<sequence>MGRDPGGQSKSEGWDPELDLSKARSLSPSELKILKCLAEGVSNKVIALQHCLAEATVKIHVKNILRKLSAQNRTQAAIWARENGVRHA</sequence>
<evidence type="ECO:0000313" key="7">
    <source>
        <dbReference type="Proteomes" id="UP000245926"/>
    </source>
</evidence>
<proteinExistence type="predicted"/>
<evidence type="ECO:0000256" key="2">
    <source>
        <dbReference type="ARBA" id="ARBA00023125"/>
    </source>
</evidence>
<gene>
    <name evidence="6" type="ORF">DK389_22415</name>
</gene>
<dbReference type="Gene3D" id="1.10.10.10">
    <property type="entry name" value="Winged helix-like DNA-binding domain superfamily/Winged helix DNA-binding domain"/>
    <property type="match status" value="1"/>
</dbReference>
<reference evidence="7" key="1">
    <citation type="submission" date="2018-05" db="EMBL/GenBank/DDBJ databases">
        <title>Complete Genome Sequence of Methylobacterium sp. 17SD2-17.</title>
        <authorList>
            <person name="Srinivasan S."/>
        </authorList>
    </citation>
    <scope>NUCLEOTIDE SEQUENCE [LARGE SCALE GENOMIC DNA]</scope>
    <source>
        <strain evidence="7">17SD2-17</strain>
    </source>
</reference>
<feature type="domain" description="HTH luxR-type" evidence="5">
    <location>
        <begin position="19"/>
        <end position="84"/>
    </location>
</feature>
<dbReference type="PANTHER" id="PTHR44688">
    <property type="entry name" value="DNA-BINDING TRANSCRIPTIONAL ACTIVATOR DEVR_DOSR"/>
    <property type="match status" value="1"/>
</dbReference>
<dbReference type="InterPro" id="IPR016032">
    <property type="entry name" value="Sig_transdc_resp-reg_C-effctor"/>
</dbReference>
<evidence type="ECO:0000259" key="5">
    <source>
        <dbReference type="PROSITE" id="PS50043"/>
    </source>
</evidence>
<dbReference type="PRINTS" id="PR00038">
    <property type="entry name" value="HTHLUXR"/>
</dbReference>